<comment type="caution">
    <text evidence="1">The sequence shown here is derived from an EMBL/GenBank/DDBJ whole genome shotgun (WGS) entry which is preliminary data.</text>
</comment>
<evidence type="ECO:0000313" key="4">
    <source>
        <dbReference type="Proteomes" id="UP000325313"/>
    </source>
</evidence>
<organism evidence="1 3">
    <name type="scientific">Puccinia graminis f. sp. tritici</name>
    <dbReference type="NCBI Taxonomy" id="56615"/>
    <lineage>
        <taxon>Eukaryota</taxon>
        <taxon>Fungi</taxon>
        <taxon>Dikarya</taxon>
        <taxon>Basidiomycota</taxon>
        <taxon>Pucciniomycotina</taxon>
        <taxon>Pucciniomycetes</taxon>
        <taxon>Pucciniales</taxon>
        <taxon>Pucciniaceae</taxon>
        <taxon>Puccinia</taxon>
    </lineage>
</organism>
<proteinExistence type="predicted"/>
<accession>A0A5B0LKW6</accession>
<dbReference type="EMBL" id="VDEP01000443">
    <property type="protein sequence ID" value="KAA1079936.1"/>
    <property type="molecule type" value="Genomic_DNA"/>
</dbReference>
<sequence>MHYIIKKWSQNNLNVYWRDVFPAETKAQTIHGILDLFQSQSGEGSMKKTWLASNRTLPPVSEMNQWINSKQNRFLQKKFEQFDLRLKFVGGAIKLNDYVNLAKSHIFYVYERKLEISDVELKQMKTKYLKLIKDYHESFTREFQVDKLSKEYLGNRFQMDGKFISHILRPIGETVGEIEMFWKKYEMLFITGTVQRI</sequence>
<dbReference type="Proteomes" id="UP000325313">
    <property type="component" value="Unassembled WGS sequence"/>
</dbReference>
<dbReference type="AlphaFoldDB" id="A0A5B0LKW6"/>
<evidence type="ECO:0000313" key="3">
    <source>
        <dbReference type="Proteomes" id="UP000324748"/>
    </source>
</evidence>
<dbReference type="OrthoDB" id="10684198at2759"/>
<dbReference type="Proteomes" id="UP000324748">
    <property type="component" value="Unassembled WGS sequence"/>
</dbReference>
<gene>
    <name evidence="1" type="ORF">PGT21_001521</name>
    <name evidence="2" type="ORF">PGTUg99_007463</name>
</gene>
<evidence type="ECO:0000313" key="2">
    <source>
        <dbReference type="EMBL" id="KAA1079936.1"/>
    </source>
</evidence>
<name>A0A5B0LKW6_PUCGR</name>
<evidence type="ECO:0000313" key="1">
    <source>
        <dbReference type="EMBL" id="KAA1065517.1"/>
    </source>
</evidence>
<dbReference type="EMBL" id="VSWC01000196">
    <property type="protein sequence ID" value="KAA1065517.1"/>
    <property type="molecule type" value="Genomic_DNA"/>
</dbReference>
<keyword evidence="3" id="KW-1185">Reference proteome</keyword>
<protein>
    <submittedName>
        <fullName evidence="1">Uncharacterized protein</fullName>
    </submittedName>
</protein>
<reference evidence="3 4" key="1">
    <citation type="submission" date="2019-05" db="EMBL/GenBank/DDBJ databases">
        <title>Emergence of the Ug99 lineage of the wheat stem rust pathogen through somatic hybridization.</title>
        <authorList>
            <person name="Li F."/>
            <person name="Upadhyaya N.M."/>
            <person name="Sperschneider J."/>
            <person name="Matny O."/>
            <person name="Nguyen-Phuc H."/>
            <person name="Mago R."/>
            <person name="Raley C."/>
            <person name="Miller M.E."/>
            <person name="Silverstein K.A.T."/>
            <person name="Henningsen E."/>
            <person name="Hirsch C.D."/>
            <person name="Visser B."/>
            <person name="Pretorius Z.A."/>
            <person name="Steffenson B.J."/>
            <person name="Schwessinger B."/>
            <person name="Dodds P.N."/>
            <person name="Figueroa M."/>
        </authorList>
    </citation>
    <scope>NUCLEOTIDE SEQUENCE [LARGE SCALE GENOMIC DNA]</scope>
    <source>
        <strain evidence="1">21-0</strain>
        <strain evidence="2 4">Ug99</strain>
    </source>
</reference>